<dbReference type="PANTHER" id="PTHR13832">
    <property type="entry name" value="PROTEIN PHOSPHATASE 2C"/>
    <property type="match status" value="1"/>
</dbReference>
<evidence type="ECO:0000256" key="10">
    <source>
        <dbReference type="SAM" id="MobiDB-lite"/>
    </source>
</evidence>
<organism evidence="12 13">
    <name type="scientific">Patella caerulea</name>
    <name type="common">Rayed Mediterranean limpet</name>
    <dbReference type="NCBI Taxonomy" id="87958"/>
    <lineage>
        <taxon>Eukaryota</taxon>
        <taxon>Metazoa</taxon>
        <taxon>Spiralia</taxon>
        <taxon>Lophotrochozoa</taxon>
        <taxon>Mollusca</taxon>
        <taxon>Gastropoda</taxon>
        <taxon>Patellogastropoda</taxon>
        <taxon>Patelloidea</taxon>
        <taxon>Patellidae</taxon>
        <taxon>Patella</taxon>
    </lineage>
</organism>
<keyword evidence="6" id="KW-0460">Magnesium</keyword>
<evidence type="ECO:0000256" key="6">
    <source>
        <dbReference type="ARBA" id="ARBA00022842"/>
    </source>
</evidence>
<dbReference type="InterPro" id="IPR000222">
    <property type="entry name" value="PP2C_BS"/>
</dbReference>
<keyword evidence="4" id="KW-0479">Metal-binding</keyword>
<dbReference type="InterPro" id="IPR001932">
    <property type="entry name" value="PPM-type_phosphatase-like_dom"/>
</dbReference>
<accession>A0AAN8JPR2</accession>
<comment type="caution">
    <text evidence="12">The sequence shown here is derived from an EMBL/GenBank/DDBJ whole genome shotgun (WGS) entry which is preliminary data.</text>
</comment>
<dbReference type="SUPFAM" id="SSF81606">
    <property type="entry name" value="PP2C-like"/>
    <property type="match status" value="2"/>
</dbReference>
<feature type="compositionally biased region" description="Acidic residues" evidence="10">
    <location>
        <begin position="442"/>
        <end position="455"/>
    </location>
</feature>
<dbReference type="GO" id="GO:0046872">
    <property type="term" value="F:metal ion binding"/>
    <property type="evidence" value="ECO:0007669"/>
    <property type="project" value="UniProtKB-KW"/>
</dbReference>
<keyword evidence="5 9" id="KW-0378">Hydrolase</keyword>
<dbReference type="InterPro" id="IPR015655">
    <property type="entry name" value="PP2C"/>
</dbReference>
<dbReference type="EC" id="3.1.3.16" evidence="3"/>
<evidence type="ECO:0000313" key="13">
    <source>
        <dbReference type="Proteomes" id="UP001347796"/>
    </source>
</evidence>
<comment type="cofactor">
    <cofactor evidence="1">
        <name>Mn(2+)</name>
        <dbReference type="ChEBI" id="CHEBI:29035"/>
    </cofactor>
</comment>
<dbReference type="Proteomes" id="UP001347796">
    <property type="component" value="Unassembled WGS sequence"/>
</dbReference>
<feature type="region of interest" description="Disordered" evidence="10">
    <location>
        <begin position="186"/>
        <end position="211"/>
    </location>
</feature>
<evidence type="ECO:0000256" key="8">
    <source>
        <dbReference type="ARBA" id="ARBA00023211"/>
    </source>
</evidence>
<dbReference type="GO" id="GO:0004722">
    <property type="term" value="F:protein serine/threonine phosphatase activity"/>
    <property type="evidence" value="ECO:0007669"/>
    <property type="project" value="UniProtKB-EC"/>
</dbReference>
<gene>
    <name evidence="12" type="ORF">SNE40_012355</name>
</gene>
<evidence type="ECO:0000313" key="12">
    <source>
        <dbReference type="EMBL" id="KAK6180156.1"/>
    </source>
</evidence>
<feature type="compositionally biased region" description="Low complexity" evidence="10">
    <location>
        <begin position="196"/>
        <end position="211"/>
    </location>
</feature>
<evidence type="ECO:0000256" key="3">
    <source>
        <dbReference type="ARBA" id="ARBA00013081"/>
    </source>
</evidence>
<keyword evidence="8" id="KW-0464">Manganese</keyword>
<feature type="compositionally biased region" description="Low complexity" evidence="10">
    <location>
        <begin position="317"/>
        <end position="433"/>
    </location>
</feature>
<feature type="region of interest" description="Disordered" evidence="10">
    <location>
        <begin position="248"/>
        <end position="455"/>
    </location>
</feature>
<dbReference type="Gene3D" id="3.60.40.10">
    <property type="entry name" value="PPM-type phosphatase domain"/>
    <property type="match status" value="2"/>
</dbReference>
<dbReference type="AlphaFoldDB" id="A0AAN8JPR2"/>
<feature type="compositionally biased region" description="Acidic residues" evidence="10">
    <location>
        <begin position="470"/>
        <end position="491"/>
    </location>
</feature>
<feature type="compositionally biased region" description="Polar residues" evidence="10">
    <location>
        <begin position="276"/>
        <end position="287"/>
    </location>
</feature>
<protein>
    <recommendedName>
        <fullName evidence="3">protein-serine/threonine phosphatase</fullName>
        <ecNumber evidence="3">3.1.3.16</ecNumber>
    </recommendedName>
</protein>
<dbReference type="InterPro" id="IPR036457">
    <property type="entry name" value="PPM-type-like_dom_sf"/>
</dbReference>
<evidence type="ECO:0000256" key="5">
    <source>
        <dbReference type="ARBA" id="ARBA00022801"/>
    </source>
</evidence>
<dbReference type="Pfam" id="PF00481">
    <property type="entry name" value="PP2C"/>
    <property type="match status" value="2"/>
</dbReference>
<keyword evidence="13" id="KW-1185">Reference proteome</keyword>
<name>A0AAN8JPR2_PATCE</name>
<dbReference type="PROSITE" id="PS51746">
    <property type="entry name" value="PPM_2"/>
    <property type="match status" value="1"/>
</dbReference>
<reference evidence="12 13" key="1">
    <citation type="submission" date="2024-01" db="EMBL/GenBank/DDBJ databases">
        <title>The genome of the rayed Mediterranean limpet Patella caerulea (Linnaeus, 1758).</title>
        <authorList>
            <person name="Anh-Thu Weber A."/>
            <person name="Halstead-Nussloch G."/>
        </authorList>
    </citation>
    <scope>NUCLEOTIDE SEQUENCE [LARGE SCALE GENOMIC DNA]</scope>
    <source>
        <strain evidence="12">AATW-2023a</strain>
        <tissue evidence="12">Whole specimen</tissue>
    </source>
</reference>
<evidence type="ECO:0000256" key="9">
    <source>
        <dbReference type="RuleBase" id="RU003465"/>
    </source>
</evidence>
<feature type="compositionally biased region" description="Low complexity" evidence="10">
    <location>
        <begin position="248"/>
        <end position="267"/>
    </location>
</feature>
<evidence type="ECO:0000256" key="4">
    <source>
        <dbReference type="ARBA" id="ARBA00022723"/>
    </source>
</evidence>
<dbReference type="EMBL" id="JAZGQO010000008">
    <property type="protein sequence ID" value="KAK6180156.1"/>
    <property type="molecule type" value="Genomic_DNA"/>
</dbReference>
<keyword evidence="7 9" id="KW-0904">Protein phosphatase</keyword>
<dbReference type="PANTHER" id="PTHR13832:SF803">
    <property type="entry name" value="PROTEIN PHOSPHATASE 1G"/>
    <property type="match status" value="1"/>
</dbReference>
<evidence type="ECO:0000256" key="1">
    <source>
        <dbReference type="ARBA" id="ARBA00001936"/>
    </source>
</evidence>
<feature type="compositionally biased region" description="Polar residues" evidence="10">
    <location>
        <begin position="295"/>
        <end position="309"/>
    </location>
</feature>
<evidence type="ECO:0000256" key="7">
    <source>
        <dbReference type="ARBA" id="ARBA00022912"/>
    </source>
</evidence>
<proteinExistence type="inferred from homology"/>
<feature type="region of interest" description="Disordered" evidence="10">
    <location>
        <begin position="469"/>
        <end position="495"/>
    </location>
</feature>
<sequence length="752" mass="80297">MGAYLTQPITEKVSEDKAFKGMTYGASSMQGWRITQEDAHNCITDFDEETDTSLFAVYDGHGGSEVAQYCAQHLPGFIKSLPEYKSGDLGNCSQTAFLQFDATLTDEAVIKELKILAGDDDGGDEDEASAAPCIQSEADMLRAEANMPLDQLLSNYEHLPPGATTRNLRKNEQFCSPMIRSKKVVFDNSEDGPGGSSSSVQDGVSSSDSCNNNASSIVLSLDEKLLTNGHADNENNLNKEKEIQDSLNSKNENNNNADSLSDASESSLVKREELRSISNDAEPSSSTDRIKSPIKQITSEPECSSTVGNSEDHSKSKVSGLSSSSNLSSSSSSVASSSSESVSKIGVSGSCSSSDSGVATSSSSSSQSAGGSGCSSSSGPTESKESASSSSVLGVSASNSSSAGSSSEIGNSAASSSEAGGSSEAGSSGSSSSRNKGPMLCIDDDEDDEDDEDEEYEDMERFIVKILEYFSEEDEEEEEEEEGEEETDGDVDQPYNMDMANEEPGSDSGCTACLALLRGKQLLVANAGDSRCVISRAGVAVELSFDHKPEDELERKRIEKAGGKVTADGRVNGGLNLSRAIGDHWYKRNTDLPAEEQMISASPDIQSVTLGDEDDFIVIACDGIWNYLSSQEVVEFVHERIQSEEKRKKPSIICEEMFDYCLAPNTFGDGTGCDNMTCIIIILNPEKEPTVYHTKRSAEELDTSKTDELQANKKFKIEDVPNSSNNAETVAETVMDVKNEMSPEASITSDSI</sequence>
<evidence type="ECO:0000256" key="2">
    <source>
        <dbReference type="ARBA" id="ARBA00006702"/>
    </source>
</evidence>
<dbReference type="PROSITE" id="PS01032">
    <property type="entry name" value="PPM_1"/>
    <property type="match status" value="1"/>
</dbReference>
<dbReference type="SMART" id="SM00332">
    <property type="entry name" value="PP2Cc"/>
    <property type="match status" value="1"/>
</dbReference>
<comment type="similarity">
    <text evidence="2 9">Belongs to the PP2C family.</text>
</comment>
<feature type="domain" description="PPM-type phosphatase" evidence="11">
    <location>
        <begin position="23"/>
        <end position="683"/>
    </location>
</feature>
<dbReference type="CDD" id="cd00143">
    <property type="entry name" value="PP2Cc"/>
    <property type="match status" value="1"/>
</dbReference>
<evidence type="ECO:0000259" key="11">
    <source>
        <dbReference type="PROSITE" id="PS51746"/>
    </source>
</evidence>